<evidence type="ECO:0000256" key="1">
    <source>
        <dbReference type="SAM" id="Phobius"/>
    </source>
</evidence>
<feature type="transmembrane region" description="Helical" evidence="1">
    <location>
        <begin position="329"/>
        <end position="349"/>
    </location>
</feature>
<reference evidence="2 3" key="1">
    <citation type="submission" date="2020-03" db="EMBL/GenBank/DDBJ databases">
        <title>Whole genome shotgun sequence of Phytohabitans flavus NBRC 107702.</title>
        <authorList>
            <person name="Komaki H."/>
            <person name="Tamura T."/>
        </authorList>
    </citation>
    <scope>NUCLEOTIDE SEQUENCE [LARGE SCALE GENOMIC DNA]</scope>
    <source>
        <strain evidence="2 3">NBRC 107702</strain>
    </source>
</reference>
<dbReference type="AlphaFoldDB" id="A0A6F8XM69"/>
<feature type="transmembrane region" description="Helical" evidence="1">
    <location>
        <begin position="298"/>
        <end position="322"/>
    </location>
</feature>
<accession>A0A6F8XM69</accession>
<keyword evidence="1" id="KW-0472">Membrane</keyword>
<keyword evidence="1" id="KW-1133">Transmembrane helix</keyword>
<organism evidence="2 3">
    <name type="scientific">Phytohabitans flavus</name>
    <dbReference type="NCBI Taxonomy" id="1076124"/>
    <lineage>
        <taxon>Bacteria</taxon>
        <taxon>Bacillati</taxon>
        <taxon>Actinomycetota</taxon>
        <taxon>Actinomycetes</taxon>
        <taxon>Micromonosporales</taxon>
        <taxon>Micromonosporaceae</taxon>
    </lineage>
</organism>
<reference evidence="2 3" key="2">
    <citation type="submission" date="2020-03" db="EMBL/GenBank/DDBJ databases">
        <authorList>
            <person name="Ichikawa N."/>
            <person name="Kimura A."/>
            <person name="Kitahashi Y."/>
            <person name="Uohara A."/>
        </authorList>
    </citation>
    <scope>NUCLEOTIDE SEQUENCE [LARGE SCALE GENOMIC DNA]</scope>
    <source>
        <strain evidence="2 3">NBRC 107702</strain>
    </source>
</reference>
<evidence type="ECO:0000313" key="2">
    <source>
        <dbReference type="EMBL" id="BCB74905.1"/>
    </source>
</evidence>
<protein>
    <recommendedName>
        <fullName evidence="4">Transporter</fullName>
    </recommendedName>
</protein>
<name>A0A6F8XM69_9ACTN</name>
<dbReference type="RefSeq" id="WP_173034441.1">
    <property type="nucleotide sequence ID" value="NZ_AP022870.1"/>
</dbReference>
<feature type="transmembrane region" description="Helical" evidence="1">
    <location>
        <begin position="266"/>
        <end position="286"/>
    </location>
</feature>
<gene>
    <name evidence="2" type="ORF">Pflav_013150</name>
</gene>
<feature type="transmembrane region" description="Helical" evidence="1">
    <location>
        <begin position="369"/>
        <end position="395"/>
    </location>
</feature>
<sequence>MRLAVLTGLSLAAAVPVGLSAARLRPHQPGLALLGVGLVAVLTLLLAFALVQPHRTLVGYLTTAPAVIAPLLAAPLAHLAGVVDHPVLYALPTTGAADLIDAGLTGRPLSPAAGAAATGYLLVWIASAYALARRRFHRHAVQAPAAARTSRPGRPRGRARWRGGWVLTFARADVRTAGLDLLPAFLTVVPVALATAIRFGYPWLAELVRDRTGFGLDPYLPLLLTVAVVIHVPLIMGMVGALLMFDDMTERRLQLLRVTPVTLERYLGYRIAFTGLLALAGLVVAVPVCGLAPDALPALLPAIVLGAAQAPLIMLTATAFAGDRTQGVGLLKVLSGLVLLLAIVPWWLPGPLRWLGLLTPPGAVTYVQWAAHSAVDVVIGCCAGAATALASAVALRRRIVRRYTEGL</sequence>
<keyword evidence="3" id="KW-1185">Reference proteome</keyword>
<feature type="transmembrane region" description="Helical" evidence="1">
    <location>
        <begin position="181"/>
        <end position="201"/>
    </location>
</feature>
<dbReference type="EMBL" id="AP022870">
    <property type="protein sequence ID" value="BCB74905.1"/>
    <property type="molecule type" value="Genomic_DNA"/>
</dbReference>
<feature type="transmembrane region" description="Helical" evidence="1">
    <location>
        <begin position="58"/>
        <end position="80"/>
    </location>
</feature>
<evidence type="ECO:0008006" key="4">
    <source>
        <dbReference type="Google" id="ProtNLM"/>
    </source>
</evidence>
<feature type="transmembrane region" description="Helical" evidence="1">
    <location>
        <begin position="31"/>
        <end position="51"/>
    </location>
</feature>
<keyword evidence="1" id="KW-0812">Transmembrane</keyword>
<evidence type="ECO:0000313" key="3">
    <source>
        <dbReference type="Proteomes" id="UP000502508"/>
    </source>
</evidence>
<proteinExistence type="predicted"/>
<feature type="transmembrane region" description="Helical" evidence="1">
    <location>
        <begin position="112"/>
        <end position="132"/>
    </location>
</feature>
<dbReference type="Proteomes" id="UP000502508">
    <property type="component" value="Chromosome"/>
</dbReference>
<feature type="transmembrane region" description="Helical" evidence="1">
    <location>
        <begin position="221"/>
        <end position="245"/>
    </location>
</feature>
<dbReference type="KEGG" id="pfla:Pflav_013150"/>